<keyword evidence="2" id="KW-0812">Transmembrane</keyword>
<keyword evidence="3" id="KW-0732">Signal</keyword>
<dbReference type="eggNOG" id="COG4395">
    <property type="taxonomic scope" value="Bacteria"/>
</dbReference>
<name>C7RQH8_ACCRE</name>
<dbReference type="Pfam" id="PF04280">
    <property type="entry name" value="Tim44"/>
    <property type="match status" value="1"/>
</dbReference>
<dbReference type="STRING" id="522306.CAP2UW1_4349"/>
<dbReference type="InterPro" id="IPR032710">
    <property type="entry name" value="NTF2-like_dom_sf"/>
</dbReference>
<feature type="region of interest" description="Disordered" evidence="1">
    <location>
        <begin position="28"/>
        <end position="59"/>
    </location>
</feature>
<gene>
    <name evidence="5" type="ordered locus">CAP2UW1_4349</name>
</gene>
<dbReference type="PANTHER" id="PTHR41542">
    <property type="entry name" value="BLL5807 PROTEIN"/>
    <property type="match status" value="1"/>
</dbReference>
<dbReference type="PANTHER" id="PTHR41542:SF1">
    <property type="entry name" value="BLL5807 PROTEIN"/>
    <property type="match status" value="1"/>
</dbReference>
<feature type="signal peptide" evidence="3">
    <location>
        <begin position="1"/>
        <end position="24"/>
    </location>
</feature>
<reference evidence="5" key="2">
    <citation type="submission" date="2009-09" db="EMBL/GenBank/DDBJ databases">
        <title>Complete sequence of chromosome of Candidatus Accumulibacter phosphatis clade IIA str. UW-1.</title>
        <authorList>
            <consortium name="US DOE Joint Genome Institute"/>
            <person name="Martin H.G."/>
            <person name="Ivanova N."/>
            <person name="Kunin V."/>
            <person name="Warnecke F."/>
            <person name="Barry K."/>
            <person name="He S."/>
            <person name="Salamov A."/>
            <person name="Szeto E."/>
            <person name="Dalin E."/>
            <person name="Pangilinan J.L."/>
            <person name="Lapidus A."/>
            <person name="Lowry S."/>
            <person name="Kyrpides N.C."/>
            <person name="McMahon K.D."/>
            <person name="Hugenholtz P."/>
        </authorList>
    </citation>
    <scope>NUCLEOTIDE SEQUENCE [LARGE SCALE GENOMIC DNA]</scope>
    <source>
        <strain evidence="5">UW-1</strain>
    </source>
</reference>
<feature type="transmembrane region" description="Helical" evidence="2">
    <location>
        <begin position="98"/>
        <end position="119"/>
    </location>
</feature>
<accession>C7RQH8</accession>
<dbReference type="KEGG" id="app:CAP2UW1_4349"/>
<evidence type="ECO:0000259" key="4">
    <source>
        <dbReference type="SMART" id="SM00978"/>
    </source>
</evidence>
<dbReference type="SMART" id="SM00978">
    <property type="entry name" value="Tim44"/>
    <property type="match status" value="1"/>
</dbReference>
<keyword evidence="2" id="KW-1133">Transmembrane helix</keyword>
<dbReference type="OrthoDB" id="5297955at2"/>
<dbReference type="AlphaFoldDB" id="C7RQH8"/>
<feature type="compositionally biased region" description="Low complexity" evidence="1">
    <location>
        <begin position="48"/>
        <end position="59"/>
    </location>
</feature>
<evidence type="ECO:0000256" key="3">
    <source>
        <dbReference type="SAM" id="SignalP"/>
    </source>
</evidence>
<evidence type="ECO:0000256" key="2">
    <source>
        <dbReference type="SAM" id="Phobius"/>
    </source>
</evidence>
<reference evidence="5" key="1">
    <citation type="submission" date="2009-08" db="EMBL/GenBank/DDBJ databases">
        <authorList>
            <consortium name="US DOE Joint Genome Institute"/>
            <person name="Lucas S."/>
            <person name="Copeland A."/>
            <person name="Lapidus A."/>
            <person name="Glavina del Rio T."/>
            <person name="Dalin E."/>
            <person name="Tice H."/>
            <person name="Bruce D."/>
            <person name="Barry K."/>
            <person name="Pitluck S."/>
            <person name="Lowry S."/>
            <person name="Larimer F."/>
            <person name="Land M."/>
            <person name="Hauser L."/>
            <person name="Kyrpides N."/>
            <person name="Ivanova N."/>
            <person name="McMahon K.D."/>
            <person name="Hugenholtz P."/>
        </authorList>
    </citation>
    <scope>NUCLEOTIDE SEQUENCE</scope>
    <source>
        <strain evidence="5">UW-1</strain>
    </source>
</reference>
<dbReference type="SUPFAM" id="SSF54427">
    <property type="entry name" value="NTF2-like"/>
    <property type="match status" value="1"/>
</dbReference>
<feature type="region of interest" description="Disordered" evidence="1">
    <location>
        <begin position="141"/>
        <end position="169"/>
    </location>
</feature>
<organism evidence="5">
    <name type="scientific">Accumulibacter regalis</name>
    <dbReference type="NCBI Taxonomy" id="522306"/>
    <lineage>
        <taxon>Bacteria</taxon>
        <taxon>Pseudomonadati</taxon>
        <taxon>Pseudomonadota</taxon>
        <taxon>Betaproteobacteria</taxon>
        <taxon>Candidatus Accumulibacter</taxon>
    </lineage>
</organism>
<sequence length="303" mass="31264" precursor="true">MKKFFLTLAMCMLGLGLTVGDADAKRLGGGKSSGMQREAVAQRPATPPQSAAPAPSAVGSPAAAAAAPKRNWMGPLAGLAAGLGIAALLSHLGMGEGLANFVMIALLVVAAVVVFKLLFRRKAAPASASSEAMQYAGVGGPGMAPPPFDPRPASAGLAAHGDDSPAALQPSGAPIANVPADFDSDGFLRIAKLNFIRLQAANDAGNLDDIREFVSPELFAEIRMQFEERAKAPQQTDVVTLNAQLLEVVTEVTRHIASVRFSGMIREEAGAAAAPFDEVWNLSKPVEGGKGWVVAGIQQLSGF</sequence>
<feature type="domain" description="Tim44-like" evidence="4">
    <location>
        <begin position="168"/>
        <end position="299"/>
    </location>
</feature>
<keyword evidence="2" id="KW-0472">Membrane</keyword>
<dbReference type="EMBL" id="CP001715">
    <property type="protein sequence ID" value="ACV37585.1"/>
    <property type="molecule type" value="Genomic_DNA"/>
</dbReference>
<evidence type="ECO:0000313" key="5">
    <source>
        <dbReference type="EMBL" id="ACV37585.1"/>
    </source>
</evidence>
<dbReference type="InterPro" id="IPR007379">
    <property type="entry name" value="Tim44-like_dom"/>
</dbReference>
<feature type="chain" id="PRO_5002982886" evidence="3">
    <location>
        <begin position="25"/>
        <end position="303"/>
    </location>
</feature>
<evidence type="ECO:0000256" key="1">
    <source>
        <dbReference type="SAM" id="MobiDB-lite"/>
    </source>
</evidence>
<protein>
    <submittedName>
        <fullName evidence="5">Import inner membrane translocase subunit Tim44</fullName>
    </submittedName>
</protein>
<dbReference type="HOGENOM" id="CLU_052470_0_0_4"/>
<proteinExistence type="predicted"/>